<dbReference type="InterPro" id="IPR011907">
    <property type="entry name" value="RNase_III"/>
</dbReference>
<feature type="binding site" evidence="15">
    <location>
        <position position="123"/>
    </location>
    <ligand>
        <name>Mg(2+)</name>
        <dbReference type="ChEBI" id="CHEBI:18420"/>
    </ligand>
</feature>
<evidence type="ECO:0000256" key="5">
    <source>
        <dbReference type="ARBA" id="ARBA00022490"/>
    </source>
</evidence>
<organism evidence="19 20">
    <name type="scientific">Heliomicrobium gestii</name>
    <name type="common">Heliobacterium gestii</name>
    <dbReference type="NCBI Taxonomy" id="2699"/>
    <lineage>
        <taxon>Bacteria</taxon>
        <taxon>Bacillati</taxon>
        <taxon>Bacillota</taxon>
        <taxon>Clostridia</taxon>
        <taxon>Eubacteriales</taxon>
        <taxon>Heliobacteriaceae</taxon>
        <taxon>Heliomicrobium</taxon>
    </lineage>
</organism>
<protein>
    <recommendedName>
        <fullName evidence="15">Ribonuclease 3</fullName>
        <ecNumber evidence="15">3.1.26.3</ecNumber>
    </recommendedName>
    <alternativeName>
        <fullName evidence="15">Ribonuclease III</fullName>
        <shortName evidence="15">RNase III</shortName>
    </alternativeName>
</protein>
<evidence type="ECO:0000313" key="19">
    <source>
        <dbReference type="EMBL" id="MZP43539.1"/>
    </source>
</evidence>
<dbReference type="EMBL" id="WXEX01000008">
    <property type="protein sequence ID" value="MZP43539.1"/>
    <property type="molecule type" value="Genomic_DNA"/>
</dbReference>
<dbReference type="PROSITE" id="PS50142">
    <property type="entry name" value="RNASE_3_2"/>
    <property type="match status" value="1"/>
</dbReference>
<dbReference type="HAMAP" id="MF_00104">
    <property type="entry name" value="RNase_III"/>
    <property type="match status" value="1"/>
</dbReference>
<evidence type="ECO:0000256" key="16">
    <source>
        <dbReference type="SAM" id="MobiDB-lite"/>
    </source>
</evidence>
<dbReference type="GO" id="GO:0019843">
    <property type="term" value="F:rRNA binding"/>
    <property type="evidence" value="ECO:0007669"/>
    <property type="project" value="UniProtKB-KW"/>
</dbReference>
<comment type="function">
    <text evidence="15">Digests double-stranded RNA. Involved in the processing of primary rRNA transcript to yield the immediate precursors to the large and small rRNAs (23S and 16S). Processes some mRNAs, and tRNAs when they are encoded in the rRNA operon. Processes pre-crRNA and tracrRNA of type II CRISPR loci if present in the organism.</text>
</comment>
<evidence type="ECO:0000256" key="15">
    <source>
        <dbReference type="HAMAP-Rule" id="MF_00104"/>
    </source>
</evidence>
<dbReference type="SMART" id="SM00358">
    <property type="entry name" value="DSRM"/>
    <property type="match status" value="1"/>
</dbReference>
<feature type="domain" description="DRBM" evidence="17">
    <location>
        <begin position="163"/>
        <end position="232"/>
    </location>
</feature>
<dbReference type="CDD" id="cd00593">
    <property type="entry name" value="RIBOc"/>
    <property type="match status" value="1"/>
</dbReference>
<dbReference type="GO" id="GO:0010468">
    <property type="term" value="P:regulation of gene expression"/>
    <property type="evidence" value="ECO:0007669"/>
    <property type="project" value="TreeGrafter"/>
</dbReference>
<feature type="domain" description="RNase III" evidence="18">
    <location>
        <begin position="8"/>
        <end position="137"/>
    </location>
</feature>
<evidence type="ECO:0000259" key="17">
    <source>
        <dbReference type="PROSITE" id="PS50137"/>
    </source>
</evidence>
<dbReference type="FunFam" id="1.10.1520.10:FF:000001">
    <property type="entry name" value="Ribonuclease 3"/>
    <property type="match status" value="1"/>
</dbReference>
<dbReference type="GO" id="GO:0005737">
    <property type="term" value="C:cytoplasm"/>
    <property type="evidence" value="ECO:0007669"/>
    <property type="project" value="UniProtKB-SubCell"/>
</dbReference>
<dbReference type="InterPro" id="IPR014720">
    <property type="entry name" value="dsRBD_dom"/>
</dbReference>
<feature type="region of interest" description="Disordered" evidence="16">
    <location>
        <begin position="211"/>
        <end position="235"/>
    </location>
</feature>
<keyword evidence="12 15" id="KW-0378">Hydrolase</keyword>
<proteinExistence type="inferred from homology"/>
<dbReference type="GO" id="GO:0008033">
    <property type="term" value="P:tRNA processing"/>
    <property type="evidence" value="ECO:0007669"/>
    <property type="project" value="UniProtKB-KW"/>
</dbReference>
<dbReference type="Proteomes" id="UP000471031">
    <property type="component" value="Unassembled WGS sequence"/>
</dbReference>
<dbReference type="Gene3D" id="3.30.160.20">
    <property type="match status" value="1"/>
</dbReference>
<dbReference type="OrthoDB" id="9805026at2"/>
<dbReference type="InterPro" id="IPR036389">
    <property type="entry name" value="RNase_III_sf"/>
</dbReference>
<dbReference type="PANTHER" id="PTHR11207">
    <property type="entry name" value="RIBONUCLEASE III"/>
    <property type="match status" value="1"/>
</dbReference>
<evidence type="ECO:0000256" key="2">
    <source>
        <dbReference type="ARBA" id="ARBA00004496"/>
    </source>
</evidence>
<feature type="active site" evidence="15">
    <location>
        <position position="126"/>
    </location>
</feature>
<dbReference type="InterPro" id="IPR000999">
    <property type="entry name" value="RNase_III_dom"/>
</dbReference>
<comment type="similarity">
    <text evidence="3">Belongs to the ribonuclease III family.</text>
</comment>
<keyword evidence="11 15" id="KW-0255">Endonuclease</keyword>
<dbReference type="SUPFAM" id="SSF69065">
    <property type="entry name" value="RNase III domain-like"/>
    <property type="match status" value="1"/>
</dbReference>
<dbReference type="FunFam" id="3.30.160.20:FF:000003">
    <property type="entry name" value="Ribonuclease 3"/>
    <property type="match status" value="1"/>
</dbReference>
<comment type="subcellular location">
    <subcellularLocation>
        <location evidence="2 15">Cytoplasm</location>
    </subcellularLocation>
</comment>
<evidence type="ECO:0000256" key="7">
    <source>
        <dbReference type="ARBA" id="ARBA00022664"/>
    </source>
</evidence>
<dbReference type="SUPFAM" id="SSF54768">
    <property type="entry name" value="dsRNA-binding domain-like"/>
    <property type="match status" value="1"/>
</dbReference>
<keyword evidence="14 15" id="KW-0694">RNA-binding</keyword>
<dbReference type="SMART" id="SM00535">
    <property type="entry name" value="RIBOc"/>
    <property type="match status" value="1"/>
</dbReference>
<dbReference type="RefSeq" id="WP_161262097.1">
    <property type="nucleotide sequence ID" value="NZ_JAFBDC010000007.1"/>
</dbReference>
<keyword evidence="6 15" id="KW-0698">rRNA processing</keyword>
<evidence type="ECO:0000259" key="18">
    <source>
        <dbReference type="PROSITE" id="PS50142"/>
    </source>
</evidence>
<evidence type="ECO:0000256" key="14">
    <source>
        <dbReference type="ARBA" id="ARBA00022884"/>
    </source>
</evidence>
<dbReference type="Gene3D" id="1.10.1520.10">
    <property type="entry name" value="Ribonuclease III domain"/>
    <property type="match status" value="1"/>
</dbReference>
<keyword evidence="10 15" id="KW-0479">Metal-binding</keyword>
<dbReference type="Pfam" id="PF14622">
    <property type="entry name" value="Ribonucleas_3_3"/>
    <property type="match status" value="1"/>
</dbReference>
<feature type="compositionally biased region" description="Basic and acidic residues" evidence="16">
    <location>
        <begin position="226"/>
        <end position="235"/>
    </location>
</feature>
<name>A0A845LG30_HELGE</name>
<accession>A0A845LG30</accession>
<gene>
    <name evidence="15 19" type="primary">rnc</name>
    <name evidence="19" type="ORF">GTO89_10855</name>
</gene>
<evidence type="ECO:0000256" key="12">
    <source>
        <dbReference type="ARBA" id="ARBA00022801"/>
    </source>
</evidence>
<comment type="cofactor">
    <cofactor evidence="15">
        <name>Mg(2+)</name>
        <dbReference type="ChEBI" id="CHEBI:18420"/>
    </cofactor>
</comment>
<dbReference type="EC" id="3.1.26.3" evidence="15"/>
<dbReference type="NCBIfam" id="TIGR02191">
    <property type="entry name" value="RNaseIII"/>
    <property type="match status" value="1"/>
</dbReference>
<evidence type="ECO:0000256" key="6">
    <source>
        <dbReference type="ARBA" id="ARBA00022552"/>
    </source>
</evidence>
<keyword evidence="20" id="KW-1185">Reference proteome</keyword>
<comment type="catalytic activity">
    <reaction evidence="1 15">
        <text>Endonucleolytic cleavage to 5'-phosphomonoester.</text>
        <dbReference type="EC" id="3.1.26.3"/>
    </reaction>
</comment>
<keyword evidence="8 15" id="KW-0819">tRNA processing</keyword>
<keyword evidence="5 15" id="KW-0963">Cytoplasm</keyword>
<dbReference type="GO" id="GO:0006397">
    <property type="term" value="P:mRNA processing"/>
    <property type="evidence" value="ECO:0007669"/>
    <property type="project" value="UniProtKB-UniRule"/>
</dbReference>
<dbReference type="GO" id="GO:0004525">
    <property type="term" value="F:ribonuclease III activity"/>
    <property type="evidence" value="ECO:0007669"/>
    <property type="project" value="UniProtKB-UniRule"/>
</dbReference>
<evidence type="ECO:0000313" key="20">
    <source>
        <dbReference type="Proteomes" id="UP000471031"/>
    </source>
</evidence>
<feature type="active site" evidence="15">
    <location>
        <position position="54"/>
    </location>
</feature>
<evidence type="ECO:0000256" key="9">
    <source>
        <dbReference type="ARBA" id="ARBA00022722"/>
    </source>
</evidence>
<sequence>MKKAPNHPSEFARRIGIAGEHLTTLEMALTHPSFAYENPQAPQEHNQRLEFLGDAVLGLVIGERLFARYPNWTEGELSRRRAAVVCEANLAEGARRLGLGAWLKLGRGEETSGGREKPSILADALEAVIGALFLAGGIEAARRFILDLFGDALENPQNLVSGDNKTAFQEWVQRSGPADIRYCILDESGPDHDKRFVAAVMVNGTVIADGQGRTKKEAEQQAAGRAMREWAGRKG</sequence>
<feature type="binding site" evidence="15">
    <location>
        <position position="50"/>
    </location>
    <ligand>
        <name>Mg(2+)</name>
        <dbReference type="ChEBI" id="CHEBI:18420"/>
    </ligand>
</feature>
<dbReference type="AlphaFoldDB" id="A0A845LG30"/>
<dbReference type="GO" id="GO:0003725">
    <property type="term" value="F:double-stranded RNA binding"/>
    <property type="evidence" value="ECO:0007669"/>
    <property type="project" value="TreeGrafter"/>
</dbReference>
<dbReference type="Pfam" id="PF00035">
    <property type="entry name" value="dsrm"/>
    <property type="match status" value="1"/>
</dbReference>
<comment type="caution">
    <text evidence="19">The sequence shown here is derived from an EMBL/GenBank/DDBJ whole genome shotgun (WGS) entry which is preliminary data.</text>
</comment>
<evidence type="ECO:0000256" key="13">
    <source>
        <dbReference type="ARBA" id="ARBA00022842"/>
    </source>
</evidence>
<keyword evidence="13 15" id="KW-0460">Magnesium</keyword>
<evidence type="ECO:0000256" key="1">
    <source>
        <dbReference type="ARBA" id="ARBA00000109"/>
    </source>
</evidence>
<keyword evidence="15" id="KW-0699">rRNA-binding</keyword>
<reference evidence="19 20" key="1">
    <citation type="submission" date="2020-01" db="EMBL/GenBank/DDBJ databases">
        <title>Whole genome sequence of Heliobacterium gestii DSM 11169.</title>
        <authorList>
            <person name="Kyndt J.A."/>
            <person name="Meyer T.E."/>
        </authorList>
    </citation>
    <scope>NUCLEOTIDE SEQUENCE [LARGE SCALE GENOMIC DNA]</scope>
    <source>
        <strain evidence="19 20">DSM 11169</strain>
    </source>
</reference>
<dbReference type="PROSITE" id="PS00517">
    <property type="entry name" value="RNASE_3_1"/>
    <property type="match status" value="1"/>
</dbReference>
<dbReference type="CDD" id="cd10845">
    <property type="entry name" value="DSRM_RNAse_III_family"/>
    <property type="match status" value="1"/>
</dbReference>
<dbReference type="GO" id="GO:0042802">
    <property type="term" value="F:identical protein binding"/>
    <property type="evidence" value="ECO:0007669"/>
    <property type="project" value="UniProtKB-ARBA"/>
</dbReference>
<evidence type="ECO:0000256" key="8">
    <source>
        <dbReference type="ARBA" id="ARBA00022694"/>
    </source>
</evidence>
<keyword evidence="7 15" id="KW-0507">mRNA processing</keyword>
<dbReference type="GO" id="GO:0046872">
    <property type="term" value="F:metal ion binding"/>
    <property type="evidence" value="ECO:0007669"/>
    <property type="project" value="UniProtKB-KW"/>
</dbReference>
<evidence type="ECO:0000256" key="11">
    <source>
        <dbReference type="ARBA" id="ARBA00022759"/>
    </source>
</evidence>
<dbReference type="GO" id="GO:0006364">
    <property type="term" value="P:rRNA processing"/>
    <property type="evidence" value="ECO:0007669"/>
    <property type="project" value="UniProtKB-UniRule"/>
</dbReference>
<evidence type="ECO:0000256" key="3">
    <source>
        <dbReference type="ARBA" id="ARBA00010183"/>
    </source>
</evidence>
<dbReference type="PANTHER" id="PTHR11207:SF0">
    <property type="entry name" value="RIBONUCLEASE 3"/>
    <property type="match status" value="1"/>
</dbReference>
<evidence type="ECO:0000256" key="4">
    <source>
        <dbReference type="ARBA" id="ARBA00011738"/>
    </source>
</evidence>
<dbReference type="PROSITE" id="PS50137">
    <property type="entry name" value="DS_RBD"/>
    <property type="match status" value="1"/>
</dbReference>
<keyword evidence="9 15" id="KW-0540">Nuclease</keyword>
<comment type="subunit">
    <text evidence="4 15">Homodimer.</text>
</comment>
<feature type="binding site" evidence="15">
    <location>
        <position position="126"/>
    </location>
    <ligand>
        <name>Mg(2+)</name>
        <dbReference type="ChEBI" id="CHEBI:18420"/>
    </ligand>
</feature>
<evidence type="ECO:0000256" key="10">
    <source>
        <dbReference type="ARBA" id="ARBA00022723"/>
    </source>
</evidence>